<dbReference type="DNASU" id="5305045"/>
<dbReference type="GeneID" id="5305045"/>
<dbReference type="Pfam" id="PF12732">
    <property type="entry name" value="YtxH"/>
    <property type="match status" value="1"/>
</dbReference>
<sequence length="86" mass="9298">MNNGKFFAGLALGALVGSALSCFAHSNRGRKLRRDVYDAIQDLQEDAKDLAHHAKHKAEEVSSEVAGKVGEKVEEVKGKIHEAANK</sequence>
<protein>
    <submittedName>
        <fullName evidence="1">YtxH-like family protein</fullName>
    </submittedName>
</protein>
<name>A0A069SNC1_PHOVU</name>
<dbReference type="AlphaFoldDB" id="A0A069SNC1"/>
<gene>
    <name evidence="1" type="ORF">M099_0463</name>
</gene>
<proteinExistence type="predicted"/>
<dbReference type="PROSITE" id="PS51257">
    <property type="entry name" value="PROKAR_LIPOPROTEIN"/>
    <property type="match status" value="1"/>
</dbReference>
<accession>A0A069SNC1</accession>
<dbReference type="Proteomes" id="UP000027661">
    <property type="component" value="Unassembled WGS sequence"/>
</dbReference>
<comment type="caution">
    <text evidence="1">The sequence shown here is derived from an EMBL/GenBank/DDBJ whole genome shotgun (WGS) entry which is preliminary data.</text>
</comment>
<dbReference type="PATRIC" id="fig|1339352.3.peg.454"/>
<organism evidence="1 2">
    <name type="scientific">Phocaeicola vulgatus str. 3975 RP4</name>
    <dbReference type="NCBI Taxonomy" id="1339352"/>
    <lineage>
        <taxon>Bacteria</taxon>
        <taxon>Pseudomonadati</taxon>
        <taxon>Bacteroidota</taxon>
        <taxon>Bacteroidia</taxon>
        <taxon>Bacteroidales</taxon>
        <taxon>Bacteroidaceae</taxon>
        <taxon>Phocaeicola</taxon>
    </lineage>
</organism>
<evidence type="ECO:0000313" key="1">
    <source>
        <dbReference type="EMBL" id="KDS56392.1"/>
    </source>
</evidence>
<evidence type="ECO:0000313" key="2">
    <source>
        <dbReference type="Proteomes" id="UP000027661"/>
    </source>
</evidence>
<dbReference type="EMBL" id="JNHM01000005">
    <property type="protein sequence ID" value="KDS56392.1"/>
    <property type="molecule type" value="Genomic_DNA"/>
</dbReference>
<reference evidence="1 2" key="1">
    <citation type="submission" date="2014-04" db="EMBL/GenBank/DDBJ databases">
        <authorList>
            <person name="Sears C."/>
            <person name="Carroll K."/>
            <person name="Sack B.R."/>
            <person name="Qadri F."/>
            <person name="Myers L.L."/>
            <person name="Chung G.-T."/>
            <person name="Escheverria P."/>
            <person name="Fraser C.M."/>
            <person name="Sadzewicz L."/>
            <person name="Shefchek K.A."/>
            <person name="Tallon L."/>
            <person name="Das S.P."/>
            <person name="Daugherty S."/>
            <person name="Mongodin E.F."/>
        </authorList>
    </citation>
    <scope>NUCLEOTIDE SEQUENCE [LARGE SCALE GENOMIC DNA]</scope>
    <source>
        <strain evidence="1 2">3975 RP4</strain>
    </source>
</reference>
<dbReference type="InterPro" id="IPR024623">
    <property type="entry name" value="YtxH"/>
</dbReference>
<dbReference type="Gene3D" id="6.10.140.1430">
    <property type="match status" value="1"/>
</dbReference>
<dbReference type="RefSeq" id="WP_005839794.1">
    <property type="nucleotide sequence ID" value="NZ_JNHM01000005.1"/>
</dbReference>